<feature type="transmembrane region" description="Helical" evidence="8">
    <location>
        <begin position="37"/>
        <end position="61"/>
    </location>
</feature>
<keyword evidence="7 8" id="KW-0472">Membrane</keyword>
<dbReference type="AlphaFoldDB" id="A0A7V2T2N4"/>
<comment type="subcellular location">
    <subcellularLocation>
        <location evidence="1 8">Cell membrane</location>
        <topology evidence="1 8">Multi-pass membrane protein</topology>
    </subcellularLocation>
</comment>
<dbReference type="Proteomes" id="UP000885750">
    <property type="component" value="Unassembled WGS sequence"/>
</dbReference>
<evidence type="ECO:0000256" key="1">
    <source>
        <dbReference type="ARBA" id="ARBA00004651"/>
    </source>
</evidence>
<gene>
    <name evidence="10" type="ORF">ENJ51_06515</name>
</gene>
<feature type="transmembrane region" description="Helical" evidence="8">
    <location>
        <begin position="210"/>
        <end position="230"/>
    </location>
</feature>
<dbReference type="PANTHER" id="PTHR42929">
    <property type="entry name" value="INNER MEMBRANE ABC TRANSPORTER PERMEASE PROTEIN YDCU-RELATED-RELATED"/>
    <property type="match status" value="1"/>
</dbReference>
<dbReference type="Gene3D" id="1.10.3720.10">
    <property type="entry name" value="MetI-like"/>
    <property type="match status" value="1"/>
</dbReference>
<keyword evidence="4" id="KW-1003">Cell membrane</keyword>
<feature type="domain" description="ABC transmembrane type-1" evidence="9">
    <location>
        <begin position="207"/>
        <end position="413"/>
    </location>
</feature>
<dbReference type="SUPFAM" id="SSF161098">
    <property type="entry name" value="MetI-like"/>
    <property type="match status" value="1"/>
</dbReference>
<dbReference type="PROSITE" id="PS50928">
    <property type="entry name" value="ABC_TM1"/>
    <property type="match status" value="1"/>
</dbReference>
<keyword evidence="3 8" id="KW-0813">Transport</keyword>
<sequence length="424" mass="47991">MPNIDTTINDNTGDHLALNSEHTKKYNQAIRREKTKALLLVLPLLFFLIVFFITPIGYMLYRSFYNPSVANLAPKTSEILTQWQDISKPPNEATYKTLAYEIKYLQKERLSGKFAEEVNRRLPRTGSVIKQTARKIKKIELDEIKNYQALLTSLHEKWGKPKIWTGIRAASHKFTINYYANALDYKLKPSGEIVKQPEDMQVYLPILKRTFTIALIITLLTFLLGYPVAYYLSLIPLKKASILLIFVLLPFWTSLLVRTTAWIAILQSNGVINQSLLTLHIIDKPLDIIYNQFSTILAMTHILLPFMILPLYSVMKGIDPSYVRASQSLGANPFKAFIQVYFPLSLPGLSAGALLVFIISIGYYITPALIGGVDGQLISNLVAHHMRSTNNWELAAALGSVLLILIIALYWIYDRLVGASNIKL</sequence>
<dbReference type="PANTHER" id="PTHR42929:SF5">
    <property type="entry name" value="ABC TRANSPORTER PERMEASE PROTEIN"/>
    <property type="match status" value="1"/>
</dbReference>
<proteinExistence type="inferred from homology"/>
<evidence type="ECO:0000256" key="8">
    <source>
        <dbReference type="RuleBase" id="RU363032"/>
    </source>
</evidence>
<keyword evidence="6 8" id="KW-1133">Transmembrane helix</keyword>
<feature type="transmembrane region" description="Helical" evidence="8">
    <location>
        <begin position="394"/>
        <end position="413"/>
    </location>
</feature>
<evidence type="ECO:0000256" key="3">
    <source>
        <dbReference type="ARBA" id="ARBA00022448"/>
    </source>
</evidence>
<evidence type="ECO:0000256" key="6">
    <source>
        <dbReference type="ARBA" id="ARBA00022989"/>
    </source>
</evidence>
<comment type="similarity">
    <text evidence="2">Belongs to the binding-protein-dependent transport system permease family. CysTW subfamily.</text>
</comment>
<dbReference type="GO" id="GO:0055085">
    <property type="term" value="P:transmembrane transport"/>
    <property type="evidence" value="ECO:0007669"/>
    <property type="project" value="InterPro"/>
</dbReference>
<evidence type="ECO:0000256" key="7">
    <source>
        <dbReference type="ARBA" id="ARBA00023136"/>
    </source>
</evidence>
<dbReference type="CDD" id="cd06261">
    <property type="entry name" value="TM_PBP2"/>
    <property type="match status" value="1"/>
</dbReference>
<dbReference type="InterPro" id="IPR035906">
    <property type="entry name" value="MetI-like_sf"/>
</dbReference>
<evidence type="ECO:0000259" key="9">
    <source>
        <dbReference type="PROSITE" id="PS50928"/>
    </source>
</evidence>
<organism evidence="10">
    <name type="scientific">Leucothrix mucor</name>
    <dbReference type="NCBI Taxonomy" id="45248"/>
    <lineage>
        <taxon>Bacteria</taxon>
        <taxon>Pseudomonadati</taxon>
        <taxon>Pseudomonadota</taxon>
        <taxon>Gammaproteobacteria</taxon>
        <taxon>Thiotrichales</taxon>
        <taxon>Thiotrichaceae</taxon>
        <taxon>Leucothrix</taxon>
    </lineage>
</organism>
<name>A0A7V2T2N4_LEUMU</name>
<feature type="transmembrane region" description="Helical" evidence="8">
    <location>
        <begin position="293"/>
        <end position="315"/>
    </location>
</feature>
<dbReference type="EMBL" id="DRMS01000245">
    <property type="protein sequence ID" value="HFC92448.1"/>
    <property type="molecule type" value="Genomic_DNA"/>
</dbReference>
<evidence type="ECO:0000256" key="2">
    <source>
        <dbReference type="ARBA" id="ARBA00007069"/>
    </source>
</evidence>
<dbReference type="GO" id="GO:0005886">
    <property type="term" value="C:plasma membrane"/>
    <property type="evidence" value="ECO:0007669"/>
    <property type="project" value="UniProtKB-SubCell"/>
</dbReference>
<comment type="caution">
    <text evidence="10">The sequence shown here is derived from an EMBL/GenBank/DDBJ whole genome shotgun (WGS) entry which is preliminary data.</text>
</comment>
<evidence type="ECO:0000256" key="4">
    <source>
        <dbReference type="ARBA" id="ARBA00022475"/>
    </source>
</evidence>
<evidence type="ECO:0000313" key="10">
    <source>
        <dbReference type="EMBL" id="HFC92448.1"/>
    </source>
</evidence>
<dbReference type="InterPro" id="IPR000515">
    <property type="entry name" value="MetI-like"/>
</dbReference>
<protein>
    <submittedName>
        <fullName evidence="10">ABC transporter permease</fullName>
    </submittedName>
</protein>
<dbReference type="Pfam" id="PF00528">
    <property type="entry name" value="BPD_transp_1"/>
    <property type="match status" value="1"/>
</dbReference>
<accession>A0A7V2T2N4</accession>
<evidence type="ECO:0000256" key="5">
    <source>
        <dbReference type="ARBA" id="ARBA00022692"/>
    </source>
</evidence>
<feature type="transmembrane region" description="Helical" evidence="8">
    <location>
        <begin position="336"/>
        <end position="365"/>
    </location>
</feature>
<reference evidence="10" key="1">
    <citation type="journal article" date="2020" name="mSystems">
        <title>Genome- and Community-Level Interaction Insights into Carbon Utilization and Element Cycling Functions of Hydrothermarchaeota in Hydrothermal Sediment.</title>
        <authorList>
            <person name="Zhou Z."/>
            <person name="Liu Y."/>
            <person name="Xu W."/>
            <person name="Pan J."/>
            <person name="Luo Z.H."/>
            <person name="Li M."/>
        </authorList>
    </citation>
    <scope>NUCLEOTIDE SEQUENCE [LARGE SCALE GENOMIC DNA]</scope>
    <source>
        <strain evidence="10">HyVt-493</strain>
    </source>
</reference>
<feature type="transmembrane region" description="Helical" evidence="8">
    <location>
        <begin position="242"/>
        <end position="265"/>
    </location>
</feature>
<keyword evidence="5 8" id="KW-0812">Transmembrane</keyword>